<protein>
    <submittedName>
        <fullName evidence="1">Uncharacterized protein</fullName>
    </submittedName>
</protein>
<organism evidence="1 2">
    <name type="scientific">Paraburkholderia dinghuensis</name>
    <dbReference type="NCBI Taxonomy" id="2305225"/>
    <lineage>
        <taxon>Bacteria</taxon>
        <taxon>Pseudomonadati</taxon>
        <taxon>Pseudomonadota</taxon>
        <taxon>Betaproteobacteria</taxon>
        <taxon>Burkholderiales</taxon>
        <taxon>Burkholderiaceae</taxon>
        <taxon>Paraburkholderia</taxon>
    </lineage>
</organism>
<keyword evidence="2" id="KW-1185">Reference proteome</keyword>
<gene>
    <name evidence="1" type="ORF">D1Y85_12700</name>
</gene>
<evidence type="ECO:0000313" key="1">
    <source>
        <dbReference type="EMBL" id="RQH06041.1"/>
    </source>
</evidence>
<dbReference type="EMBL" id="RQIS01000008">
    <property type="protein sequence ID" value="RQH06041.1"/>
    <property type="molecule type" value="Genomic_DNA"/>
</dbReference>
<comment type="caution">
    <text evidence="1">The sequence shown here is derived from an EMBL/GenBank/DDBJ whole genome shotgun (WGS) entry which is preliminary data.</text>
</comment>
<dbReference type="AlphaFoldDB" id="A0A3N6N5Q1"/>
<sequence>MGATLVYGILHIIARKNVDEAVQGPVDEIAGQNSFLADVDLSQSGRWYILYQNTNGAWKVLDGADKINDIRDRFFTRYYLPGLLPGEGNRPSVTVVNNGNEIKNTMAALSPELESHFLPVESRWAEGLDTKQVDLMIDREKDGEIFIKGLPDTRYDHEFKISFPLFFRKIRATQNGDEWEKERGDILQARFEQEKWFVQRFSEIFPNDSFAIEPIWTDREAVFVDRLGSNPETEDKAAIYWTIDLDIKTSSKAFYERVLASKKLLENLHPPARDVIDHVRSLTQAGKVDLIFSQDLEDAVQRGRRIVVTDYNQLAVTPFTARQFTINYFVLAPKENGRRTESGK</sequence>
<reference evidence="1 2" key="1">
    <citation type="submission" date="2018-11" db="EMBL/GenBank/DDBJ databases">
        <title>Paraburkholderia sp. DHOA04, isolated from soil.</title>
        <authorList>
            <person name="Gao Z.-H."/>
            <person name="Qiu L.-H."/>
            <person name="Fu J.-C."/>
        </authorList>
    </citation>
    <scope>NUCLEOTIDE SEQUENCE [LARGE SCALE GENOMIC DNA]</scope>
    <source>
        <strain evidence="1 2">DHOA04</strain>
    </source>
</reference>
<dbReference type="Proteomes" id="UP000272778">
    <property type="component" value="Unassembled WGS sequence"/>
</dbReference>
<accession>A0A3N6N5Q1</accession>
<name>A0A3N6N5Q1_9BURK</name>
<proteinExistence type="predicted"/>
<evidence type="ECO:0000313" key="2">
    <source>
        <dbReference type="Proteomes" id="UP000272778"/>
    </source>
</evidence>